<dbReference type="EMBL" id="JABBNI010000021">
    <property type="protein sequence ID" value="NMM63381.1"/>
    <property type="molecule type" value="Genomic_DNA"/>
</dbReference>
<accession>A0A7Y0EHA1</accession>
<reference evidence="1 2" key="2">
    <citation type="submission" date="2020-06" db="EMBL/GenBank/DDBJ databases">
        <title>Complete Genome Sequence of Clostridium muelleri sp. nov. P21T, an Acid-Alcohol Producing Acetogen Isolated from Old Hay.</title>
        <authorList>
            <person name="Duncan K.E."/>
            <person name="Tanner R.S."/>
        </authorList>
    </citation>
    <scope>NUCLEOTIDE SEQUENCE [LARGE SCALE GENOMIC DNA]</scope>
    <source>
        <strain evidence="1 2">P21</strain>
    </source>
</reference>
<sequence length="46" mass="5376">MEVVGIVGVLFFLNQHKIGHSIAKKKVSKEIIFETWQRVSKSFLRF</sequence>
<keyword evidence="2" id="KW-1185">Reference proteome</keyword>
<dbReference type="Proteomes" id="UP000537131">
    <property type="component" value="Unassembled WGS sequence"/>
</dbReference>
<reference evidence="1 2" key="1">
    <citation type="submission" date="2020-04" db="EMBL/GenBank/DDBJ databases">
        <authorList>
            <person name="Doyle D.A."/>
        </authorList>
    </citation>
    <scope>NUCLEOTIDE SEQUENCE [LARGE SCALE GENOMIC DNA]</scope>
    <source>
        <strain evidence="1 2">P21</strain>
    </source>
</reference>
<evidence type="ECO:0000313" key="1">
    <source>
        <dbReference type="EMBL" id="NMM63381.1"/>
    </source>
</evidence>
<gene>
    <name evidence="1" type="ORF">HBE96_11965</name>
</gene>
<proteinExistence type="predicted"/>
<comment type="caution">
    <text evidence="1">The sequence shown here is derived from an EMBL/GenBank/DDBJ whole genome shotgun (WGS) entry which is preliminary data.</text>
</comment>
<dbReference type="RefSeq" id="WP_169297927.1">
    <property type="nucleotide sequence ID" value="NZ_JABBNI010000021.1"/>
</dbReference>
<protein>
    <submittedName>
        <fullName evidence="1">Uncharacterized protein</fullName>
    </submittedName>
</protein>
<name>A0A7Y0EHA1_9CLOT</name>
<dbReference type="AlphaFoldDB" id="A0A7Y0EHA1"/>
<organism evidence="1 2">
    <name type="scientific">Clostridium muellerianum</name>
    <dbReference type="NCBI Taxonomy" id="2716538"/>
    <lineage>
        <taxon>Bacteria</taxon>
        <taxon>Bacillati</taxon>
        <taxon>Bacillota</taxon>
        <taxon>Clostridia</taxon>
        <taxon>Eubacteriales</taxon>
        <taxon>Clostridiaceae</taxon>
        <taxon>Clostridium</taxon>
    </lineage>
</organism>
<evidence type="ECO:0000313" key="2">
    <source>
        <dbReference type="Proteomes" id="UP000537131"/>
    </source>
</evidence>